<name>A0A8H5BR71_9AGAR</name>
<keyword evidence="2" id="KW-0732">Signal</keyword>
<feature type="signal peptide" evidence="2">
    <location>
        <begin position="1"/>
        <end position="22"/>
    </location>
</feature>
<gene>
    <name evidence="3" type="ORF">D9619_013616</name>
</gene>
<protein>
    <submittedName>
        <fullName evidence="3">Uncharacterized protein</fullName>
    </submittedName>
</protein>
<evidence type="ECO:0000256" key="2">
    <source>
        <dbReference type="SAM" id="SignalP"/>
    </source>
</evidence>
<evidence type="ECO:0000256" key="1">
    <source>
        <dbReference type="SAM" id="MobiDB-lite"/>
    </source>
</evidence>
<evidence type="ECO:0000313" key="3">
    <source>
        <dbReference type="EMBL" id="KAF5328100.1"/>
    </source>
</evidence>
<comment type="caution">
    <text evidence="3">The sequence shown here is derived from an EMBL/GenBank/DDBJ whole genome shotgun (WGS) entry which is preliminary data.</text>
</comment>
<reference evidence="3 4" key="1">
    <citation type="journal article" date="2020" name="ISME J.">
        <title>Uncovering the hidden diversity of litter-decomposition mechanisms in mushroom-forming fungi.</title>
        <authorList>
            <person name="Floudas D."/>
            <person name="Bentzer J."/>
            <person name="Ahren D."/>
            <person name="Johansson T."/>
            <person name="Persson P."/>
            <person name="Tunlid A."/>
        </authorList>
    </citation>
    <scope>NUCLEOTIDE SEQUENCE [LARGE SCALE GENOMIC DNA]</scope>
    <source>
        <strain evidence="3 4">CBS 101986</strain>
    </source>
</reference>
<dbReference type="Proteomes" id="UP000567179">
    <property type="component" value="Unassembled WGS sequence"/>
</dbReference>
<accession>A0A8H5BR71</accession>
<sequence>MHTPRGPLRLLLILALPAAQHALSYSHVGTRSPCIVMYQPQTKRRRMDENSFLDIEAAVDRADELEVSEDETNRAFIDDDEAE</sequence>
<evidence type="ECO:0000313" key="4">
    <source>
        <dbReference type="Proteomes" id="UP000567179"/>
    </source>
</evidence>
<dbReference type="EMBL" id="JAACJJ010000006">
    <property type="protein sequence ID" value="KAF5328100.1"/>
    <property type="molecule type" value="Genomic_DNA"/>
</dbReference>
<feature type="region of interest" description="Disordered" evidence="1">
    <location>
        <begin position="64"/>
        <end position="83"/>
    </location>
</feature>
<keyword evidence="4" id="KW-1185">Reference proteome</keyword>
<dbReference type="AlphaFoldDB" id="A0A8H5BR71"/>
<proteinExistence type="predicted"/>
<organism evidence="3 4">
    <name type="scientific">Psilocybe cf. subviscida</name>
    <dbReference type="NCBI Taxonomy" id="2480587"/>
    <lineage>
        <taxon>Eukaryota</taxon>
        <taxon>Fungi</taxon>
        <taxon>Dikarya</taxon>
        <taxon>Basidiomycota</taxon>
        <taxon>Agaricomycotina</taxon>
        <taxon>Agaricomycetes</taxon>
        <taxon>Agaricomycetidae</taxon>
        <taxon>Agaricales</taxon>
        <taxon>Agaricineae</taxon>
        <taxon>Strophariaceae</taxon>
        <taxon>Psilocybe</taxon>
    </lineage>
</organism>
<feature type="chain" id="PRO_5034286211" evidence="2">
    <location>
        <begin position="23"/>
        <end position="83"/>
    </location>
</feature>